<dbReference type="AlphaFoldDB" id="A0A6A1URR0"/>
<evidence type="ECO:0000259" key="5">
    <source>
        <dbReference type="Pfam" id="PF24662"/>
    </source>
</evidence>
<organism evidence="6 7">
    <name type="scientific">Morella rubra</name>
    <name type="common">Chinese bayberry</name>
    <dbReference type="NCBI Taxonomy" id="262757"/>
    <lineage>
        <taxon>Eukaryota</taxon>
        <taxon>Viridiplantae</taxon>
        <taxon>Streptophyta</taxon>
        <taxon>Embryophyta</taxon>
        <taxon>Tracheophyta</taxon>
        <taxon>Spermatophyta</taxon>
        <taxon>Magnoliopsida</taxon>
        <taxon>eudicotyledons</taxon>
        <taxon>Gunneridae</taxon>
        <taxon>Pentapetalae</taxon>
        <taxon>rosids</taxon>
        <taxon>fabids</taxon>
        <taxon>Fagales</taxon>
        <taxon>Myricaceae</taxon>
        <taxon>Morella</taxon>
    </lineage>
</organism>
<keyword evidence="4" id="KW-0539">Nucleus</keyword>
<dbReference type="OrthoDB" id="6147534at2759"/>
<comment type="caution">
    <text evidence="6">The sequence shown here is derived from an EMBL/GenBank/DDBJ whole genome shotgun (WGS) entry which is preliminary data.</text>
</comment>
<sequence>MEAASISKSKKDLTDIAMEPIKTNRVFSLRPEMPSGKACSSLTSSDIIKYLKGNFRLSKARFSEIFWEAVWPRLLARGWHSEQPSNHGVCDLKPSLVFLTPGVKKYSRKKLVKGKHYYDCVSDVLSKVASDPALLEQEVLAAEGSGHKEDKGEPPKNQDFDDTIKQHNYYLQPHNSNCNQHVIKLTIVDATMVHGREQPQVETGPDTSEGSEDLAAKINSSNPVADMSMTEASGDSLDCAGVLNPLDPATAAVAIGNSTNTVLLGETAMKHHFSTKISQKMKSIPPQYSAPVRQLDLNINDYGEPSHGIGGISIERKENEDQSHCQLTFPHADIGAEEPSIKDMVQINDDSHASHLSFLLETSQQTEQSKILNGGANVEQQPTMNRQRQSMRSLLEICPQNQLLQ</sequence>
<gene>
    <name evidence="6" type="ORF">CJ030_MR8G005517</name>
</gene>
<accession>A0A6A1URR0</accession>
<dbReference type="Proteomes" id="UP000516437">
    <property type="component" value="Chromosome 8"/>
</dbReference>
<evidence type="ECO:0000256" key="2">
    <source>
        <dbReference type="ARBA" id="ARBA00023015"/>
    </source>
</evidence>
<protein>
    <recommendedName>
        <fullName evidence="5">DUF7650 domain-containing protein</fullName>
    </recommendedName>
</protein>
<dbReference type="PANTHER" id="PTHR13859">
    <property type="entry name" value="ATROPHIN-RELATED"/>
    <property type="match status" value="1"/>
</dbReference>
<evidence type="ECO:0000256" key="4">
    <source>
        <dbReference type="ARBA" id="ARBA00023242"/>
    </source>
</evidence>
<dbReference type="Pfam" id="PF24662">
    <property type="entry name" value="DUF7650"/>
    <property type="match status" value="1"/>
</dbReference>
<dbReference type="GO" id="GO:0003714">
    <property type="term" value="F:transcription corepressor activity"/>
    <property type="evidence" value="ECO:0007669"/>
    <property type="project" value="TreeGrafter"/>
</dbReference>
<dbReference type="EMBL" id="RXIC02000026">
    <property type="protein sequence ID" value="KAB1203095.1"/>
    <property type="molecule type" value="Genomic_DNA"/>
</dbReference>
<feature type="domain" description="DUF7650" evidence="5">
    <location>
        <begin position="45"/>
        <end position="132"/>
    </location>
</feature>
<evidence type="ECO:0000313" key="7">
    <source>
        <dbReference type="Proteomes" id="UP000516437"/>
    </source>
</evidence>
<dbReference type="GO" id="GO:0005634">
    <property type="term" value="C:nucleus"/>
    <property type="evidence" value="ECO:0007669"/>
    <property type="project" value="UniProtKB-SubCell"/>
</dbReference>
<keyword evidence="2" id="KW-0805">Transcription regulation</keyword>
<evidence type="ECO:0000313" key="6">
    <source>
        <dbReference type="EMBL" id="KAB1203095.1"/>
    </source>
</evidence>
<name>A0A6A1URR0_9ROSI</name>
<dbReference type="PANTHER" id="PTHR13859:SF11">
    <property type="entry name" value="GRUNGE, ISOFORM J"/>
    <property type="match status" value="1"/>
</dbReference>
<reference evidence="6 7" key="1">
    <citation type="journal article" date="2019" name="Plant Biotechnol. J.">
        <title>The red bayberry genome and genetic basis of sex determination.</title>
        <authorList>
            <person name="Jia H.M."/>
            <person name="Jia H.J."/>
            <person name="Cai Q.L."/>
            <person name="Wang Y."/>
            <person name="Zhao H.B."/>
            <person name="Yang W.F."/>
            <person name="Wang G.Y."/>
            <person name="Li Y.H."/>
            <person name="Zhan D.L."/>
            <person name="Shen Y.T."/>
            <person name="Niu Q.F."/>
            <person name="Chang L."/>
            <person name="Qiu J."/>
            <person name="Zhao L."/>
            <person name="Xie H.B."/>
            <person name="Fu W.Y."/>
            <person name="Jin J."/>
            <person name="Li X.W."/>
            <person name="Jiao Y."/>
            <person name="Zhou C.C."/>
            <person name="Tu T."/>
            <person name="Chai C.Y."/>
            <person name="Gao J.L."/>
            <person name="Fan L.J."/>
            <person name="van de Weg E."/>
            <person name="Wang J.Y."/>
            <person name="Gao Z.S."/>
        </authorList>
    </citation>
    <scope>NUCLEOTIDE SEQUENCE [LARGE SCALE GENOMIC DNA]</scope>
    <source>
        <tissue evidence="6">Leaves</tissue>
    </source>
</reference>
<evidence type="ECO:0000256" key="3">
    <source>
        <dbReference type="ARBA" id="ARBA00023163"/>
    </source>
</evidence>
<keyword evidence="7" id="KW-1185">Reference proteome</keyword>
<keyword evidence="3" id="KW-0804">Transcription</keyword>
<dbReference type="InterPro" id="IPR056067">
    <property type="entry name" value="DUF7650"/>
</dbReference>
<comment type="subcellular location">
    <subcellularLocation>
        <location evidence="1">Nucleus</location>
    </subcellularLocation>
</comment>
<evidence type="ECO:0000256" key="1">
    <source>
        <dbReference type="ARBA" id="ARBA00004123"/>
    </source>
</evidence>
<proteinExistence type="predicted"/>